<feature type="domain" description="Glycosyl transferase family 1" evidence="2">
    <location>
        <begin position="169"/>
        <end position="301"/>
    </location>
</feature>
<dbReference type="RefSeq" id="WP_281844827.1">
    <property type="nucleotide sequence ID" value="NZ_BSCH01000006.1"/>
</dbReference>
<evidence type="ECO:0000313" key="4">
    <source>
        <dbReference type="Proteomes" id="UP001145094"/>
    </source>
</evidence>
<dbReference type="EMBL" id="BSCH01000006">
    <property type="protein sequence ID" value="GLG89816.1"/>
    <property type="molecule type" value="Genomic_DNA"/>
</dbReference>
<reference evidence="3" key="2">
    <citation type="submission" date="2022-11" db="EMBL/GenBank/DDBJ databases">
        <title>Draft genome sequence of Sellimonas catena strain 18CBH55.</title>
        <authorList>
            <person name="Atsushi H."/>
            <person name="Moriya O."/>
            <person name="Mitsuo S."/>
        </authorList>
    </citation>
    <scope>NUCLEOTIDE SEQUENCE</scope>
    <source>
        <strain evidence="3">18CBH55</strain>
    </source>
</reference>
<reference evidence="3" key="1">
    <citation type="submission" date="2022-11" db="EMBL/GenBank/DDBJ databases">
        <title>Draft genome sequence of Sellimonas catena strain 18CBH55.</title>
        <authorList>
            <person name="Hisatomi A."/>
            <person name="Ohkuma M."/>
            <person name="Sakamoto M."/>
        </authorList>
    </citation>
    <scope>NUCLEOTIDE SEQUENCE</scope>
    <source>
        <strain evidence="3">18CBH55</strain>
    </source>
</reference>
<dbReference type="GO" id="GO:0009103">
    <property type="term" value="P:lipopolysaccharide biosynthetic process"/>
    <property type="evidence" value="ECO:0007669"/>
    <property type="project" value="TreeGrafter"/>
</dbReference>
<dbReference type="Proteomes" id="UP001145094">
    <property type="component" value="Unassembled WGS sequence"/>
</dbReference>
<name>A0A9W6CCX0_9FIRM</name>
<dbReference type="PANTHER" id="PTHR46401">
    <property type="entry name" value="GLYCOSYLTRANSFERASE WBBK-RELATED"/>
    <property type="match status" value="1"/>
</dbReference>
<dbReference type="Gene3D" id="3.40.50.2000">
    <property type="entry name" value="Glycogen Phosphorylase B"/>
    <property type="match status" value="1"/>
</dbReference>
<reference evidence="3" key="3">
    <citation type="journal article" date="2023" name="Int. J. Syst. Evol. Microbiol.">
        <title>Sellimonas catena sp. nov., isolated from human faeces.</title>
        <authorList>
            <person name="Hisatomi A."/>
            <person name="Ohkuma M."/>
            <person name="Sakamoto M."/>
        </authorList>
    </citation>
    <scope>NUCLEOTIDE SEQUENCE</scope>
    <source>
        <strain evidence="3">18CBH55</strain>
    </source>
</reference>
<organism evidence="3 4">
    <name type="scientific">Sellimonas catena</name>
    <dbReference type="NCBI Taxonomy" id="2994035"/>
    <lineage>
        <taxon>Bacteria</taxon>
        <taxon>Bacillati</taxon>
        <taxon>Bacillota</taxon>
        <taxon>Clostridia</taxon>
        <taxon>Lachnospirales</taxon>
        <taxon>Lachnospiraceae</taxon>
        <taxon>Sellimonas</taxon>
    </lineage>
</organism>
<accession>A0A9W6CCX0</accession>
<dbReference type="InterPro" id="IPR001296">
    <property type="entry name" value="Glyco_trans_1"/>
</dbReference>
<proteinExistence type="predicted"/>
<evidence type="ECO:0000256" key="1">
    <source>
        <dbReference type="ARBA" id="ARBA00022679"/>
    </source>
</evidence>
<dbReference type="GO" id="GO:0016757">
    <property type="term" value="F:glycosyltransferase activity"/>
    <property type="evidence" value="ECO:0007669"/>
    <property type="project" value="InterPro"/>
</dbReference>
<dbReference type="Pfam" id="PF00534">
    <property type="entry name" value="Glycos_transf_1"/>
    <property type="match status" value="1"/>
</dbReference>
<dbReference type="CDD" id="cd03801">
    <property type="entry name" value="GT4_PimA-like"/>
    <property type="match status" value="1"/>
</dbReference>
<evidence type="ECO:0000313" key="3">
    <source>
        <dbReference type="EMBL" id="GLG89816.1"/>
    </source>
</evidence>
<dbReference type="AlphaFoldDB" id="A0A9W6CCX0"/>
<protein>
    <recommendedName>
        <fullName evidence="2">Glycosyl transferase family 1 domain-containing protein</fullName>
    </recommendedName>
</protein>
<evidence type="ECO:0000259" key="2">
    <source>
        <dbReference type="Pfam" id="PF00534"/>
    </source>
</evidence>
<dbReference type="SUPFAM" id="SSF53756">
    <property type="entry name" value="UDP-Glycosyltransferase/glycogen phosphorylase"/>
    <property type="match status" value="1"/>
</dbReference>
<gene>
    <name evidence="3" type="ORF">Selli2_12430</name>
</gene>
<comment type="caution">
    <text evidence="3">The sequence shown here is derived from an EMBL/GenBank/DDBJ whole genome shotgun (WGS) entry which is preliminary data.</text>
</comment>
<keyword evidence="1" id="KW-0808">Transferase</keyword>
<sequence length="380" mass="44812">MKKIKVLRANRGFWNDLFDSNIEGVKFIRESIRQTEDISKHSRNFMWTVSQLKLLDYLGVYQTVIPHYDEVDAYFSYNRFVKSSKPYILAVENPTALVHYHPKRSRSYLGKYHLRKSWNDSNLKAVVCLSKACQSTMKYYYDIPENLPIYQIYPYVQDSINEDELEQKVNNNNINCLFISSQFYLKGGGEVIEAIERNKWYLNDKIEFNIITKLDQLDEQIKTKIGKMPNVKLWDFSFTKKQLNKFYKNANIFINLTRMDSFSLVTLEALHYGCAFISTDMYAIKEMVQDMYNGFTVKSPSMYWNQDNTLNENLSKEEKSNLSGPKIDEQIVDFLSEKLNIFIENPNILKEMQINSFNMANGEFSQKSIKDKWERIIDSL</sequence>
<dbReference type="PANTHER" id="PTHR46401:SF2">
    <property type="entry name" value="GLYCOSYLTRANSFERASE WBBK-RELATED"/>
    <property type="match status" value="1"/>
</dbReference>